<keyword evidence="10" id="KW-1185">Reference proteome</keyword>
<accession>A0ABQ6I9Q5</accession>
<dbReference type="SMART" id="SM00382">
    <property type="entry name" value="AAA"/>
    <property type="match status" value="1"/>
</dbReference>
<evidence type="ECO:0000256" key="7">
    <source>
        <dbReference type="SAM" id="MobiDB-lite"/>
    </source>
</evidence>
<feature type="region of interest" description="Disordered" evidence="7">
    <location>
        <begin position="498"/>
        <end position="547"/>
    </location>
</feature>
<keyword evidence="4" id="KW-0238">DNA-binding</keyword>
<dbReference type="SMART" id="SM00843">
    <property type="entry name" value="Ftsk_gamma"/>
    <property type="match status" value="1"/>
</dbReference>
<dbReference type="InterPro" id="IPR050206">
    <property type="entry name" value="FtsK/SpoIIIE/SftA"/>
</dbReference>
<comment type="similarity">
    <text evidence="1">Belongs to the FtsK/SpoIIIE/SftA family.</text>
</comment>
<keyword evidence="3 6" id="KW-0067">ATP-binding</keyword>
<comment type="function">
    <text evidence="5">Essential cell division protein that coordinates cell division and chromosome segregation. The N-terminus is involved in assembly of the cell-division machinery. The C-terminus functions as a DNA motor that moves dsDNA in an ATP-dependent manner towards the dif recombination site, which is located within the replication terminus region. Required for activation of the Xer recombinase, allowing activation of chromosome unlinking by recombination.</text>
</comment>
<gene>
    <name evidence="9" type="ORF">GCM10025864_42040</name>
</gene>
<evidence type="ECO:0000256" key="4">
    <source>
        <dbReference type="ARBA" id="ARBA00023125"/>
    </source>
</evidence>
<dbReference type="SUPFAM" id="SSF52540">
    <property type="entry name" value="P-loop containing nucleoside triphosphate hydrolases"/>
    <property type="match status" value="1"/>
</dbReference>
<evidence type="ECO:0000256" key="3">
    <source>
        <dbReference type="ARBA" id="ARBA00022840"/>
    </source>
</evidence>
<sequence length="547" mass="58524">MPKGEQPMFDGETVYLLPSEDVLVKGPPHKTRSAANDRVVESLTGVFEQFDVDAQVTGFQRGPTVTRYEVEVGPKVKVERITSLSNNIAYAVASADVRILSPIPGKSAIGIEIPNTDRETVSLGDVLRSSAARRTEHPMVIGVGKDVEGGYVVANLAKMPHILVAGATGAGKSVFINAMITSILMRATPDQVRLVLVDPKRVELTIYEGIPHLITPIITNPKKAAEALDWVVREMDARYDDLALFGYKHVDDFNAAVRAGKVKPLPGSERKIAPYPYLLVVVDELADLMMVAPRDVEASIQRITQLARAAGIHLVLATQRPSVDVVTGLIKANVPSRLAFATSSLADSRVVLDQPGAEKLIGQGDALFLPMGSAKPMRVQGAWVGESEVHAVVEHVKTQLKPVYREDVTAAAASKKQVDEDIGDDLELLLQAAELVVTTQFGSTSMLQRKLRVGFAKAGRLMDLLESREIVGPSEGSKAREVLVTPDDLPGTLAMLRGEPAPGGGVHDQAGGDAVEASRPPVAHDYGDGADDASDDDTDAWSLTGRG</sequence>
<dbReference type="Gene3D" id="3.40.50.300">
    <property type="entry name" value="P-loop containing nucleotide triphosphate hydrolases"/>
    <property type="match status" value="1"/>
</dbReference>
<dbReference type="InterPro" id="IPR036390">
    <property type="entry name" value="WH_DNA-bd_sf"/>
</dbReference>
<evidence type="ECO:0000256" key="2">
    <source>
        <dbReference type="ARBA" id="ARBA00022741"/>
    </source>
</evidence>
<feature type="domain" description="FtsK" evidence="8">
    <location>
        <begin position="149"/>
        <end position="349"/>
    </location>
</feature>
<feature type="compositionally biased region" description="Acidic residues" evidence="7">
    <location>
        <begin position="528"/>
        <end position="539"/>
    </location>
</feature>
<evidence type="ECO:0000256" key="1">
    <source>
        <dbReference type="ARBA" id="ARBA00006474"/>
    </source>
</evidence>
<dbReference type="Gene3D" id="1.10.10.10">
    <property type="entry name" value="Winged helix-like DNA-binding domain superfamily/Winged helix DNA-binding domain"/>
    <property type="match status" value="1"/>
</dbReference>
<proteinExistence type="inferred from homology"/>
<dbReference type="Pfam" id="PF17854">
    <property type="entry name" value="FtsK_alpha"/>
    <property type="match status" value="1"/>
</dbReference>
<dbReference type="Pfam" id="PF09397">
    <property type="entry name" value="FtsK_gamma"/>
    <property type="match status" value="1"/>
</dbReference>
<organism evidence="9 10">
    <name type="scientific">Luteimicrobium album</name>
    <dbReference type="NCBI Taxonomy" id="1054550"/>
    <lineage>
        <taxon>Bacteria</taxon>
        <taxon>Bacillati</taxon>
        <taxon>Actinomycetota</taxon>
        <taxon>Actinomycetes</taxon>
        <taxon>Micrococcales</taxon>
        <taxon>Luteimicrobium</taxon>
    </lineage>
</organism>
<dbReference type="InterPro" id="IPR036388">
    <property type="entry name" value="WH-like_DNA-bd_sf"/>
</dbReference>
<dbReference type="InterPro" id="IPR018541">
    <property type="entry name" value="Ftsk_gamma"/>
</dbReference>
<name>A0ABQ6I9Q5_9MICO</name>
<evidence type="ECO:0000313" key="10">
    <source>
        <dbReference type="Proteomes" id="UP001157091"/>
    </source>
</evidence>
<dbReference type="PANTHER" id="PTHR22683">
    <property type="entry name" value="SPORULATION PROTEIN RELATED"/>
    <property type="match status" value="1"/>
</dbReference>
<dbReference type="InterPro" id="IPR027417">
    <property type="entry name" value="P-loop_NTPase"/>
</dbReference>
<keyword evidence="2 6" id="KW-0547">Nucleotide-binding</keyword>
<protein>
    <recommendedName>
        <fullName evidence="8">FtsK domain-containing protein</fullName>
    </recommendedName>
</protein>
<dbReference type="Proteomes" id="UP001157091">
    <property type="component" value="Unassembled WGS sequence"/>
</dbReference>
<evidence type="ECO:0000256" key="6">
    <source>
        <dbReference type="PROSITE-ProRule" id="PRU00289"/>
    </source>
</evidence>
<evidence type="ECO:0000259" key="8">
    <source>
        <dbReference type="PROSITE" id="PS50901"/>
    </source>
</evidence>
<dbReference type="InterPro" id="IPR003593">
    <property type="entry name" value="AAA+_ATPase"/>
</dbReference>
<dbReference type="CDD" id="cd01127">
    <property type="entry name" value="TrwB_TraG_TraD_VirD4"/>
    <property type="match status" value="1"/>
</dbReference>
<dbReference type="PANTHER" id="PTHR22683:SF41">
    <property type="entry name" value="DNA TRANSLOCASE FTSK"/>
    <property type="match status" value="1"/>
</dbReference>
<dbReference type="Pfam" id="PF01580">
    <property type="entry name" value="FtsK_SpoIIIE"/>
    <property type="match status" value="1"/>
</dbReference>
<dbReference type="Gene3D" id="3.30.980.40">
    <property type="match status" value="1"/>
</dbReference>
<comment type="caution">
    <text evidence="9">The sequence shown here is derived from an EMBL/GenBank/DDBJ whole genome shotgun (WGS) entry which is preliminary data.</text>
</comment>
<dbReference type="InterPro" id="IPR002543">
    <property type="entry name" value="FtsK_dom"/>
</dbReference>
<feature type="binding site" evidence="6">
    <location>
        <begin position="166"/>
        <end position="173"/>
    </location>
    <ligand>
        <name>ATP</name>
        <dbReference type="ChEBI" id="CHEBI:30616"/>
    </ligand>
</feature>
<dbReference type="InterPro" id="IPR041027">
    <property type="entry name" value="FtsK_alpha"/>
</dbReference>
<reference evidence="10" key="1">
    <citation type="journal article" date="2019" name="Int. J. Syst. Evol. Microbiol.">
        <title>The Global Catalogue of Microorganisms (GCM) 10K type strain sequencing project: providing services to taxonomists for standard genome sequencing and annotation.</title>
        <authorList>
            <consortium name="The Broad Institute Genomics Platform"/>
            <consortium name="The Broad Institute Genome Sequencing Center for Infectious Disease"/>
            <person name="Wu L."/>
            <person name="Ma J."/>
        </authorList>
    </citation>
    <scope>NUCLEOTIDE SEQUENCE [LARGE SCALE GENOMIC DNA]</scope>
    <source>
        <strain evidence="10">NBRC 106348</strain>
    </source>
</reference>
<evidence type="ECO:0000313" key="9">
    <source>
        <dbReference type="EMBL" id="GMA26445.1"/>
    </source>
</evidence>
<dbReference type="SUPFAM" id="SSF46785">
    <property type="entry name" value="Winged helix' DNA-binding domain"/>
    <property type="match status" value="1"/>
</dbReference>
<dbReference type="PROSITE" id="PS50901">
    <property type="entry name" value="FTSK"/>
    <property type="match status" value="1"/>
</dbReference>
<dbReference type="EMBL" id="BSUK01000001">
    <property type="protein sequence ID" value="GMA26445.1"/>
    <property type="molecule type" value="Genomic_DNA"/>
</dbReference>
<evidence type="ECO:0000256" key="5">
    <source>
        <dbReference type="ARBA" id="ARBA00024986"/>
    </source>
</evidence>